<dbReference type="InterPro" id="IPR000600">
    <property type="entry name" value="ROK"/>
</dbReference>
<sequence>MPRRSTRTASPGDDRGLHGASHLPRVSIDHYNLVVRDPDGDGFLGDRASRAAFGDLLDGARRRHRTARDPFGKTPAAELGKKAIDRVLLGGDPDAAHLVHLTVEEYARQLAYVMQVFLAQPQWRGVERILLGGGFPDHETGALAIRRATRLLDLAGAGVKLHTLDRDADEAGLLGWATLLPPALHRHGAFLAVDIGGTNLRCGIVEHRLDKADDGSKARVVESLKWRHADDDPGRGDAVARLAAMLNGLAAQARTLDIDLAPFVGVACPGRIERDGAIVQGAQNLPGDWERPFHLPEALAPKLDPVGGSVPRTVLHNDAVVQGLSEQRRMRKARRWAVLTIGTGLGNASYTNH</sequence>
<organism evidence="3 4">
    <name type="scientific">Pseudoxanthomonas suwonensis</name>
    <dbReference type="NCBI Taxonomy" id="314722"/>
    <lineage>
        <taxon>Bacteria</taxon>
        <taxon>Pseudomonadati</taxon>
        <taxon>Pseudomonadota</taxon>
        <taxon>Gammaproteobacteria</taxon>
        <taxon>Lysobacterales</taxon>
        <taxon>Lysobacteraceae</taxon>
        <taxon>Pseudoxanthomonas</taxon>
    </lineage>
</organism>
<dbReference type="OrthoDB" id="7903685at2"/>
<dbReference type="CDD" id="cd23763">
    <property type="entry name" value="ASKHA_ATPase_ROK"/>
    <property type="match status" value="1"/>
</dbReference>
<evidence type="ECO:0000313" key="3">
    <source>
        <dbReference type="EMBL" id="AKC86353.1"/>
    </source>
</evidence>
<dbReference type="Gene3D" id="3.30.420.40">
    <property type="match status" value="1"/>
</dbReference>
<name>A0A0E3Z0U6_9GAMM</name>
<proteinExistence type="inferred from homology"/>
<evidence type="ECO:0000313" key="4">
    <source>
        <dbReference type="Proteomes" id="UP000033067"/>
    </source>
</evidence>
<keyword evidence="4" id="KW-1185">Reference proteome</keyword>
<dbReference type="RefSeq" id="WP_052631185.1">
    <property type="nucleotide sequence ID" value="NZ_CP011144.1"/>
</dbReference>
<dbReference type="Proteomes" id="UP000033067">
    <property type="component" value="Chromosome"/>
</dbReference>
<dbReference type="PANTHER" id="PTHR18964">
    <property type="entry name" value="ROK (REPRESSOR, ORF, KINASE) FAMILY"/>
    <property type="match status" value="1"/>
</dbReference>
<dbReference type="PANTHER" id="PTHR18964:SF149">
    <property type="entry name" value="BIFUNCTIONAL UDP-N-ACETYLGLUCOSAMINE 2-EPIMERASE_N-ACETYLMANNOSAMINE KINASE"/>
    <property type="match status" value="1"/>
</dbReference>
<dbReference type="SUPFAM" id="SSF53067">
    <property type="entry name" value="Actin-like ATPase domain"/>
    <property type="match status" value="1"/>
</dbReference>
<evidence type="ECO:0000256" key="2">
    <source>
        <dbReference type="SAM" id="MobiDB-lite"/>
    </source>
</evidence>
<protein>
    <recommendedName>
        <fullName evidence="5">Glucokinase</fullName>
    </recommendedName>
</protein>
<feature type="region of interest" description="Disordered" evidence="2">
    <location>
        <begin position="1"/>
        <end position="21"/>
    </location>
</feature>
<dbReference type="PATRIC" id="fig|314722.6.peg.1221"/>
<reference evidence="3 4" key="1">
    <citation type="journal article" date="2015" name="Genome Announc.">
        <title>Complete Genome Sequence of Pseudoxanthomonas suwonensis Strain J1, a Cellulose-Degrading Bacterium Isolated from Leaf- and Wood-Enriched Soil.</title>
        <authorList>
            <person name="Hou L."/>
            <person name="Jiang J."/>
            <person name="Xu Z."/>
            <person name="Zhou Y."/>
            <person name="Leung F.C."/>
        </authorList>
    </citation>
    <scope>NUCLEOTIDE SEQUENCE [LARGE SCALE GENOMIC DNA]</scope>
    <source>
        <strain evidence="3 4">J1</strain>
    </source>
</reference>
<evidence type="ECO:0008006" key="5">
    <source>
        <dbReference type="Google" id="ProtNLM"/>
    </source>
</evidence>
<accession>A0A0E3Z0U6</accession>
<comment type="similarity">
    <text evidence="1">Belongs to the ROK (NagC/XylR) family.</text>
</comment>
<gene>
    <name evidence="3" type="ORF">WQ53_05775</name>
</gene>
<evidence type="ECO:0000256" key="1">
    <source>
        <dbReference type="ARBA" id="ARBA00006479"/>
    </source>
</evidence>
<dbReference type="KEGG" id="psuw:WQ53_05775"/>
<dbReference type="EMBL" id="CP011144">
    <property type="protein sequence ID" value="AKC86353.1"/>
    <property type="molecule type" value="Genomic_DNA"/>
</dbReference>
<dbReference type="InterPro" id="IPR043129">
    <property type="entry name" value="ATPase_NBD"/>
</dbReference>
<dbReference type="AlphaFoldDB" id="A0A0E3Z0U6"/>